<gene>
    <name evidence="1" type="ORF">Q4I31_004267</name>
</gene>
<evidence type="ECO:0000313" key="1">
    <source>
        <dbReference type="EMBL" id="KAL0503518.1"/>
    </source>
</evidence>
<accession>A0AAW3AFR0</accession>
<sequence length="411" mass="45043">MAGHLDGSAICSSIAPHRCVPLLLLLASFSPSSHRASSERTGNAPTAHFEAHLHTISVGTLLFPTGTSSGMRTVRTRLVSSTAASLHRSHCRSRAYYFGAAGAAVWHRCRRLAGVTTTTAHIASAAVSASPSSLSTARRTYYWPYPENLVPEGATTSPFQSSPVPSVRERIIREYALGPLFGSRTPCCMLGFADTARDVVERKGDVRQWVARALGKVEVDVELGALVQTKEMLLHRSGTDESPRLADGAGSRPDAELRRVTRYARLPVQARTLLEVYLPGEEQDEMDAAEDVNAIILAHGYFLQQQFYRYMTASPSSAPGYIGQSGIEDSTREEAVSKLQPHSREYSKGDDEADVKLCVTALHDTCGVIYCEVPVLDESDFVFDQLHGKEVDCETAKRVMNRWTRRGTQQQ</sequence>
<dbReference type="Proteomes" id="UP001500131">
    <property type="component" value="Unassembled WGS sequence"/>
</dbReference>
<protein>
    <submittedName>
        <fullName evidence="1">Uncharacterized protein</fullName>
    </submittedName>
</protein>
<dbReference type="AlphaFoldDB" id="A0AAW3AFR0"/>
<keyword evidence="2" id="KW-1185">Reference proteome</keyword>
<comment type="caution">
    <text evidence="1">The sequence shown here is derived from an EMBL/GenBank/DDBJ whole genome shotgun (WGS) entry which is preliminary data.</text>
</comment>
<dbReference type="EMBL" id="JBAMZK010000026">
    <property type="protein sequence ID" value="KAL0503518.1"/>
    <property type="molecule type" value="Genomic_DNA"/>
</dbReference>
<reference evidence="1 2" key="1">
    <citation type="submission" date="2024-02" db="EMBL/GenBank/DDBJ databases">
        <title>FIRST GENOME SEQUENCES OF Leishmania (Viannia) shawi, Leishmania (Viannia) lindenbergi AND Leishmania (Viannia) utingensis.</title>
        <authorList>
            <person name="Resadore F."/>
            <person name="Custodio M.G.F."/>
            <person name="Boite M.C."/>
            <person name="Cupolillo E."/>
            <person name="Ferreira G.E.M."/>
        </authorList>
    </citation>
    <scope>NUCLEOTIDE SEQUENCE [LARGE SCALE GENOMIC DNA]</scope>
    <source>
        <strain evidence="1 2">MHOM/BR/1966/M15733</strain>
    </source>
</reference>
<organism evidence="1 2">
    <name type="scientific">Leishmania lindenbergi</name>
    <dbReference type="NCBI Taxonomy" id="651832"/>
    <lineage>
        <taxon>Eukaryota</taxon>
        <taxon>Discoba</taxon>
        <taxon>Euglenozoa</taxon>
        <taxon>Kinetoplastea</taxon>
        <taxon>Metakinetoplastina</taxon>
        <taxon>Trypanosomatida</taxon>
        <taxon>Trypanosomatidae</taxon>
        <taxon>Leishmaniinae</taxon>
        <taxon>Leishmania</taxon>
    </lineage>
</organism>
<name>A0AAW3AFR0_9TRYP</name>
<evidence type="ECO:0000313" key="2">
    <source>
        <dbReference type="Proteomes" id="UP001500131"/>
    </source>
</evidence>
<proteinExistence type="predicted"/>